<keyword evidence="4" id="KW-0539">Nucleus</keyword>
<dbReference type="GO" id="GO:0005730">
    <property type="term" value="C:nucleolus"/>
    <property type="evidence" value="ECO:0007669"/>
    <property type="project" value="TreeGrafter"/>
</dbReference>
<evidence type="ECO:0000256" key="5">
    <source>
        <dbReference type="PROSITE-ProRule" id="PRU00221"/>
    </source>
</evidence>
<sequence>MRDTFSFHNASVLSVKFNPREAWIVSSDTQKNLILSSRDGQVLSGDRTNNPFTGTIISIDWNPVHPRILIIGTMDERHALMEVQEVEGVFKIGTLQMWHAHKKYIIRTKWHPSGEQFVTASHDGSIIFYQFNAEKKRAEQVKQVFLSGCVEAAEYTIDGKFVIISVRDNTCLHYINTTTWEVSLANTNLLGDGHVSFNTLEIKRSPDGKHILASTDHSRAILFKEGTAIQVRNFYGLENDGFSQPRSVFDSQGLIYLTSQNNQIYVFDTTSGQLVNQFGGHSGQVRDMDYHPTEDIIATCSYDKTIKIWERKKSTNL</sequence>
<evidence type="ECO:0000256" key="2">
    <source>
        <dbReference type="ARBA" id="ARBA00022574"/>
    </source>
</evidence>
<reference evidence="6" key="1">
    <citation type="journal article" date="2020" name="J. Eukaryot. Microbiol.">
        <title>De novo Sequencing, Assembly and Annotation of the Transcriptome for the Free-Living Testate Amoeba Arcella intermedia.</title>
        <authorList>
            <person name="Ribeiro G.M."/>
            <person name="Porfirio-Sousa A.L."/>
            <person name="Maurer-Alcala X.X."/>
            <person name="Katz L.A."/>
            <person name="Lahr D.J.G."/>
        </authorList>
    </citation>
    <scope>NUCLEOTIDE SEQUENCE</scope>
</reference>
<protein>
    <recommendedName>
        <fullName evidence="7">Anaphase-promoting complex subunit 4 WD40 domain-containing protein</fullName>
    </recommendedName>
</protein>
<dbReference type="Pfam" id="PF00400">
    <property type="entry name" value="WD40"/>
    <property type="match status" value="3"/>
</dbReference>
<dbReference type="Gene3D" id="2.130.10.10">
    <property type="entry name" value="YVTN repeat-like/Quinoprotein amine dehydrogenase"/>
    <property type="match status" value="2"/>
</dbReference>
<feature type="repeat" description="WD" evidence="5">
    <location>
        <begin position="278"/>
        <end position="317"/>
    </location>
</feature>
<evidence type="ECO:0000256" key="4">
    <source>
        <dbReference type="ARBA" id="ARBA00023242"/>
    </source>
</evidence>
<organism evidence="6">
    <name type="scientific">Arcella intermedia</name>
    <dbReference type="NCBI Taxonomy" id="1963864"/>
    <lineage>
        <taxon>Eukaryota</taxon>
        <taxon>Amoebozoa</taxon>
        <taxon>Tubulinea</taxon>
        <taxon>Elardia</taxon>
        <taxon>Arcellinida</taxon>
        <taxon>Sphaerothecina</taxon>
        <taxon>Arcellidae</taxon>
        <taxon>Arcella</taxon>
    </lineage>
</organism>
<dbReference type="EMBL" id="GIBP01003940">
    <property type="protein sequence ID" value="NDV32909.1"/>
    <property type="molecule type" value="Transcribed_RNA"/>
</dbReference>
<evidence type="ECO:0000256" key="3">
    <source>
        <dbReference type="ARBA" id="ARBA00022737"/>
    </source>
</evidence>
<dbReference type="InterPro" id="IPR015943">
    <property type="entry name" value="WD40/YVTN_repeat-like_dom_sf"/>
</dbReference>
<dbReference type="AlphaFoldDB" id="A0A6B2L7E4"/>
<accession>A0A6B2L7E4</accession>
<feature type="repeat" description="WD" evidence="5">
    <location>
        <begin position="98"/>
        <end position="139"/>
    </location>
</feature>
<dbReference type="PROSITE" id="PS50082">
    <property type="entry name" value="WD_REPEATS_2"/>
    <property type="match status" value="2"/>
</dbReference>
<dbReference type="PROSITE" id="PS50294">
    <property type="entry name" value="WD_REPEATS_REGION"/>
    <property type="match status" value="1"/>
</dbReference>
<dbReference type="PANTHER" id="PTHR19848">
    <property type="entry name" value="WD40 REPEAT PROTEIN"/>
    <property type="match status" value="1"/>
</dbReference>
<comment type="subcellular location">
    <subcellularLocation>
        <location evidence="1">Nucleus</location>
    </subcellularLocation>
</comment>
<dbReference type="SUPFAM" id="SSF50978">
    <property type="entry name" value="WD40 repeat-like"/>
    <property type="match status" value="1"/>
</dbReference>
<evidence type="ECO:0000256" key="1">
    <source>
        <dbReference type="ARBA" id="ARBA00004123"/>
    </source>
</evidence>
<dbReference type="InterPro" id="IPR036322">
    <property type="entry name" value="WD40_repeat_dom_sf"/>
</dbReference>
<dbReference type="GO" id="GO:0000027">
    <property type="term" value="P:ribosomal large subunit assembly"/>
    <property type="evidence" value="ECO:0007669"/>
    <property type="project" value="TreeGrafter"/>
</dbReference>
<keyword evidence="2 5" id="KW-0853">WD repeat</keyword>
<evidence type="ECO:0000313" key="6">
    <source>
        <dbReference type="EMBL" id="NDV32909.1"/>
    </source>
</evidence>
<dbReference type="InterPro" id="IPR001680">
    <property type="entry name" value="WD40_rpt"/>
</dbReference>
<dbReference type="PANTHER" id="PTHR19848:SF0">
    <property type="entry name" value="NOTCHLESS PROTEIN HOMOLOG 1"/>
    <property type="match status" value="1"/>
</dbReference>
<dbReference type="SMART" id="SM00320">
    <property type="entry name" value="WD40"/>
    <property type="match status" value="3"/>
</dbReference>
<name>A0A6B2L7E4_9EUKA</name>
<proteinExistence type="predicted"/>
<evidence type="ECO:0008006" key="7">
    <source>
        <dbReference type="Google" id="ProtNLM"/>
    </source>
</evidence>
<keyword evidence="3" id="KW-0677">Repeat</keyword>